<evidence type="ECO:0000256" key="1">
    <source>
        <dbReference type="SAM" id="Phobius"/>
    </source>
</evidence>
<dbReference type="Proteomes" id="UP000183461">
    <property type="component" value="Unassembled WGS sequence"/>
</dbReference>
<name>A0A1K1PCC0_RUMFL</name>
<dbReference type="AlphaFoldDB" id="A0A1K1PCC0"/>
<feature type="transmembrane region" description="Helical" evidence="1">
    <location>
        <begin position="28"/>
        <end position="52"/>
    </location>
</feature>
<dbReference type="RefSeq" id="WP_072300851.1">
    <property type="nucleotide sequence ID" value="NZ_FPIP01000008.1"/>
</dbReference>
<sequence length="143" mass="16126">MEFILVIAIIVVLCLILGIKTIYLLAAGAALLGLIYVVSLALLCFFFVRLFFTKKHKAVFSRIDKSPRSSFKVAYYTIDGTEYPNVFPEEGFFRSKLYRSDKDSTVFLAKNKKFVYDKFACATCTIGFLLTIATAAAVFMILR</sequence>
<organism evidence="2 3">
    <name type="scientific">Ruminococcus flavefaciens</name>
    <dbReference type="NCBI Taxonomy" id="1265"/>
    <lineage>
        <taxon>Bacteria</taxon>
        <taxon>Bacillati</taxon>
        <taxon>Bacillota</taxon>
        <taxon>Clostridia</taxon>
        <taxon>Eubacteriales</taxon>
        <taxon>Oscillospiraceae</taxon>
        <taxon>Ruminococcus</taxon>
    </lineage>
</organism>
<evidence type="ECO:0008006" key="4">
    <source>
        <dbReference type="Google" id="ProtNLM"/>
    </source>
</evidence>
<protein>
    <recommendedName>
        <fullName evidence="4">DUF3592 domain-containing protein</fullName>
    </recommendedName>
</protein>
<evidence type="ECO:0000313" key="3">
    <source>
        <dbReference type="Proteomes" id="UP000183461"/>
    </source>
</evidence>
<evidence type="ECO:0000313" key="2">
    <source>
        <dbReference type="EMBL" id="SFW45236.1"/>
    </source>
</evidence>
<keyword evidence="1" id="KW-0472">Membrane</keyword>
<keyword evidence="1" id="KW-0812">Transmembrane</keyword>
<reference evidence="2 3" key="1">
    <citation type="submission" date="2016-11" db="EMBL/GenBank/DDBJ databases">
        <authorList>
            <person name="Jaros S."/>
            <person name="Januszkiewicz K."/>
            <person name="Wedrychowicz H."/>
        </authorList>
    </citation>
    <scope>NUCLEOTIDE SEQUENCE [LARGE SCALE GENOMIC DNA]</scope>
    <source>
        <strain evidence="2 3">YL228</strain>
    </source>
</reference>
<feature type="transmembrane region" description="Helical" evidence="1">
    <location>
        <begin position="119"/>
        <end position="142"/>
    </location>
</feature>
<proteinExistence type="predicted"/>
<gene>
    <name evidence="2" type="ORF">SAMN02910280_2639</name>
</gene>
<keyword evidence="1" id="KW-1133">Transmembrane helix</keyword>
<accession>A0A1K1PCC0</accession>
<dbReference type="EMBL" id="FPIP01000008">
    <property type="protein sequence ID" value="SFW45236.1"/>
    <property type="molecule type" value="Genomic_DNA"/>
</dbReference>